<evidence type="ECO:0000259" key="1">
    <source>
        <dbReference type="Pfam" id="PF04273"/>
    </source>
</evidence>
<evidence type="ECO:0000313" key="2">
    <source>
        <dbReference type="EMBL" id="RXR28787.1"/>
    </source>
</evidence>
<dbReference type="AlphaFoldDB" id="A0A4Q1KGU8"/>
<protein>
    <submittedName>
        <fullName evidence="2">TIGR01244 family phosphatase</fullName>
    </submittedName>
</protein>
<feature type="domain" description="Beta-lactamase hydrolase-like protein phosphatase-like" evidence="1">
    <location>
        <begin position="2"/>
        <end position="112"/>
    </location>
</feature>
<proteinExistence type="predicted"/>
<name>A0A4Q1KGU8_9SPHN</name>
<dbReference type="Proteomes" id="UP000290958">
    <property type="component" value="Unassembled WGS sequence"/>
</dbReference>
<sequence>MFRPLTNTVLVSPQISVEDVARAKEMGVSFILNNRPEGESADQTPGDDIAEAAAAAGIGYAAVPVNHSGFAPWQLDGMDEALGSATGGGGKLLAYCRSGTRSTLLWALARARAGDNPDALSDLAAAAGYDLSPVRQIMDALGAAQ</sequence>
<dbReference type="NCBIfam" id="TIGR01244">
    <property type="entry name" value="TIGR01244 family sulfur transferase"/>
    <property type="match status" value="1"/>
</dbReference>
<dbReference type="InterPro" id="IPR005939">
    <property type="entry name" value="BLH_phosphatase-like"/>
</dbReference>
<gene>
    <name evidence="2" type="ORF">EQG66_08710</name>
</gene>
<organism evidence="2 3">
    <name type="scientific">Sphingobium fluviale</name>
    <dbReference type="NCBI Taxonomy" id="2506423"/>
    <lineage>
        <taxon>Bacteria</taxon>
        <taxon>Pseudomonadati</taxon>
        <taxon>Pseudomonadota</taxon>
        <taxon>Alphaproteobacteria</taxon>
        <taxon>Sphingomonadales</taxon>
        <taxon>Sphingomonadaceae</taxon>
        <taxon>Sphingobium</taxon>
    </lineage>
</organism>
<accession>A0A4Q1KGU8</accession>
<dbReference type="EMBL" id="SBKP01000007">
    <property type="protein sequence ID" value="RXR28787.1"/>
    <property type="molecule type" value="Genomic_DNA"/>
</dbReference>
<dbReference type="GO" id="GO:0016787">
    <property type="term" value="F:hydrolase activity"/>
    <property type="evidence" value="ECO:0007669"/>
    <property type="project" value="InterPro"/>
</dbReference>
<dbReference type="InterPro" id="IPR029021">
    <property type="entry name" value="Prot-tyrosine_phosphatase-like"/>
</dbReference>
<comment type="caution">
    <text evidence="2">The sequence shown here is derived from an EMBL/GenBank/DDBJ whole genome shotgun (WGS) entry which is preliminary data.</text>
</comment>
<reference evidence="3" key="1">
    <citation type="submission" date="2019-01" db="EMBL/GenBank/DDBJ databases">
        <title>Cytophagaceae bacterium strain CAR-16.</title>
        <authorList>
            <person name="Chen W.-M."/>
        </authorList>
    </citation>
    <scope>NUCLEOTIDE SEQUENCE [LARGE SCALE GENOMIC DNA]</scope>
    <source>
        <strain evidence="3">CHR27</strain>
    </source>
</reference>
<dbReference type="Gene3D" id="3.90.190.10">
    <property type="entry name" value="Protein tyrosine phosphatase superfamily"/>
    <property type="match status" value="1"/>
</dbReference>
<dbReference type="Pfam" id="PF04273">
    <property type="entry name" value="BLH_phosphatase"/>
    <property type="match status" value="1"/>
</dbReference>
<evidence type="ECO:0000313" key="3">
    <source>
        <dbReference type="Proteomes" id="UP000290958"/>
    </source>
</evidence>
<dbReference type="OrthoDB" id="9805710at2"/>
<dbReference type="RefSeq" id="WP_129404205.1">
    <property type="nucleotide sequence ID" value="NZ_SBKP01000007.1"/>
</dbReference>
<keyword evidence="3" id="KW-1185">Reference proteome</keyword>